<feature type="non-terminal residue" evidence="1">
    <location>
        <position position="58"/>
    </location>
</feature>
<dbReference type="GeneID" id="39731286"/>
<dbReference type="EMBL" id="CVMV01000045">
    <property type="protein sequence ID" value="CRG95556.1"/>
    <property type="molecule type" value="Genomic_DNA"/>
</dbReference>
<evidence type="ECO:0000313" key="1">
    <source>
        <dbReference type="EMBL" id="CRG95556.1"/>
    </source>
</evidence>
<organism evidence="1 2">
    <name type="scientific">Plasmodium gallinaceum</name>
    <dbReference type="NCBI Taxonomy" id="5849"/>
    <lineage>
        <taxon>Eukaryota</taxon>
        <taxon>Sar</taxon>
        <taxon>Alveolata</taxon>
        <taxon>Apicomplexa</taxon>
        <taxon>Aconoidasida</taxon>
        <taxon>Haemosporida</taxon>
        <taxon>Plasmodiidae</taxon>
        <taxon>Plasmodium</taxon>
        <taxon>Plasmodium (Haemamoeba)</taxon>
    </lineage>
</organism>
<dbReference type="AlphaFoldDB" id="A0A1J1GW75"/>
<dbReference type="OMA" id="CNNEFEK"/>
<sequence length="58" mass="7230">MNYEKEKECNNEFEKIFKDRKLKHEHLRRKNSKHNKFILPLLNLIKKIINFLKTTFNI</sequence>
<name>A0A1J1GW75_PLAGA</name>
<accession>A0A1J1GW75</accession>
<evidence type="ECO:0000313" key="2">
    <source>
        <dbReference type="Proteomes" id="UP000220797"/>
    </source>
</evidence>
<protein>
    <submittedName>
        <fullName evidence="1">Selenoprotein, putative</fullName>
    </submittedName>
</protein>
<dbReference type="RefSeq" id="XP_028528365.1">
    <property type="nucleotide sequence ID" value="XM_028671742.1"/>
</dbReference>
<keyword evidence="2" id="KW-1185">Reference proteome</keyword>
<comment type="caution">
    <text evidence="1">The sequence shown here is derived from an EMBL/GenBank/DDBJ whole genome shotgun (WGS) entry which is preliminary data.</text>
</comment>
<proteinExistence type="predicted"/>
<dbReference type="Proteomes" id="UP000220797">
    <property type="component" value="Unassembled WGS sequence"/>
</dbReference>
<dbReference type="VEuPathDB" id="PlasmoDB:PGAL8A_00275400"/>
<gene>
    <name evidence="1" type="primary">Sel1</name>
    <name evidence="1" type="ORF">PGAL8A_00275400</name>
</gene>
<reference evidence="1" key="1">
    <citation type="submission" date="2015-04" db="EMBL/GenBank/DDBJ databases">
        <authorList>
            <consortium name="Pathogen Informatics"/>
        </authorList>
    </citation>
    <scope>NUCLEOTIDE SEQUENCE [LARGE SCALE GENOMIC DNA]</scope>
    <source>
        <strain evidence="1">8A</strain>
    </source>
</reference>